<accession>A0A2W7C9R3</accession>
<comment type="similarity">
    <text evidence="1">Belongs to the LysR transcriptional regulatory family.</text>
</comment>
<organism evidence="6 7">
    <name type="scientific">Mesorhizobium kowhaii</name>
    <dbReference type="NCBI Taxonomy" id="1300272"/>
    <lineage>
        <taxon>Bacteria</taxon>
        <taxon>Pseudomonadati</taxon>
        <taxon>Pseudomonadota</taxon>
        <taxon>Alphaproteobacteria</taxon>
        <taxon>Hyphomicrobiales</taxon>
        <taxon>Phyllobacteriaceae</taxon>
        <taxon>Mesorhizobium</taxon>
    </lineage>
</organism>
<keyword evidence="3" id="KW-0238">DNA-binding</keyword>
<dbReference type="InterPro" id="IPR005119">
    <property type="entry name" value="LysR_subst-bd"/>
</dbReference>
<gene>
    <name evidence="6" type="ORF">B5V02_07100</name>
</gene>
<dbReference type="InterPro" id="IPR036388">
    <property type="entry name" value="WH-like_DNA-bd_sf"/>
</dbReference>
<dbReference type="OrthoDB" id="9807765at2"/>
<evidence type="ECO:0000313" key="6">
    <source>
        <dbReference type="EMBL" id="PZV39697.1"/>
    </source>
</evidence>
<dbReference type="Pfam" id="PF00126">
    <property type="entry name" value="HTH_1"/>
    <property type="match status" value="1"/>
</dbReference>
<dbReference type="EMBL" id="MZXV01000013">
    <property type="protein sequence ID" value="PZV39697.1"/>
    <property type="molecule type" value="Genomic_DNA"/>
</dbReference>
<evidence type="ECO:0000313" key="7">
    <source>
        <dbReference type="Proteomes" id="UP000248616"/>
    </source>
</evidence>
<dbReference type="Gene3D" id="3.40.190.10">
    <property type="entry name" value="Periplasmic binding protein-like II"/>
    <property type="match status" value="2"/>
</dbReference>
<comment type="caution">
    <text evidence="6">The sequence shown here is derived from an EMBL/GenBank/DDBJ whole genome shotgun (WGS) entry which is preliminary data.</text>
</comment>
<dbReference type="RefSeq" id="WP_111543441.1">
    <property type="nucleotide sequence ID" value="NZ_MZXV01000013.1"/>
</dbReference>
<protein>
    <submittedName>
        <fullName evidence="6">LysR family transcriptional regulator</fullName>
    </submittedName>
</protein>
<evidence type="ECO:0000256" key="4">
    <source>
        <dbReference type="ARBA" id="ARBA00023163"/>
    </source>
</evidence>
<sequence length="303" mass="33065">MPEAFLSLPPLNALRAFEASARHLNFRIAAEELNVTQGAVAQHIRGLEADLGAKLFERLPRGLALTDEGRAYVPNIRRAFDLISEATLLLRPEPARLTISVTPSFATKWLIPRLQDFVAHNPLVDLRILASESLSSFQADGVDIAVRQGRPPFGAGLIVDLLFPQQIIAVCSPALLPASASEIAAAEIQHHVLLHDTHNLWPEFMEKVVGLKLTTELKRMRFNQTGLAIDAAIAGQGIALASRFLVAADLAAGRLVQPVSGEMRGTQDFYVVMPRKQRHPEPTQAVRQWLLDAGARPPVQSSG</sequence>
<dbReference type="InterPro" id="IPR000847">
    <property type="entry name" value="LysR_HTH_N"/>
</dbReference>
<dbReference type="PANTHER" id="PTHR30537">
    <property type="entry name" value="HTH-TYPE TRANSCRIPTIONAL REGULATOR"/>
    <property type="match status" value="1"/>
</dbReference>
<feature type="domain" description="HTH lysR-type" evidence="5">
    <location>
        <begin position="9"/>
        <end position="66"/>
    </location>
</feature>
<keyword evidence="4" id="KW-0804">Transcription</keyword>
<dbReference type="CDD" id="cd08432">
    <property type="entry name" value="PBP2_GcdR_TrpI_HvrB_AmpR_like"/>
    <property type="match status" value="1"/>
</dbReference>
<evidence type="ECO:0000256" key="2">
    <source>
        <dbReference type="ARBA" id="ARBA00023015"/>
    </source>
</evidence>
<evidence type="ECO:0000256" key="1">
    <source>
        <dbReference type="ARBA" id="ARBA00009437"/>
    </source>
</evidence>
<dbReference type="GO" id="GO:0003700">
    <property type="term" value="F:DNA-binding transcription factor activity"/>
    <property type="evidence" value="ECO:0007669"/>
    <property type="project" value="InterPro"/>
</dbReference>
<dbReference type="PRINTS" id="PR00039">
    <property type="entry name" value="HTHLYSR"/>
</dbReference>
<dbReference type="PROSITE" id="PS50931">
    <property type="entry name" value="HTH_LYSR"/>
    <property type="match status" value="1"/>
</dbReference>
<evidence type="ECO:0000259" key="5">
    <source>
        <dbReference type="PROSITE" id="PS50931"/>
    </source>
</evidence>
<dbReference type="NCBIfam" id="NF008352">
    <property type="entry name" value="PRK11139.1"/>
    <property type="match status" value="1"/>
</dbReference>
<dbReference type="Gene3D" id="1.10.10.10">
    <property type="entry name" value="Winged helix-like DNA-binding domain superfamily/Winged helix DNA-binding domain"/>
    <property type="match status" value="1"/>
</dbReference>
<dbReference type="SUPFAM" id="SSF53850">
    <property type="entry name" value="Periplasmic binding protein-like II"/>
    <property type="match status" value="1"/>
</dbReference>
<dbReference type="InterPro" id="IPR036390">
    <property type="entry name" value="WH_DNA-bd_sf"/>
</dbReference>
<dbReference type="GO" id="GO:0006351">
    <property type="term" value="P:DNA-templated transcription"/>
    <property type="evidence" value="ECO:0007669"/>
    <property type="project" value="TreeGrafter"/>
</dbReference>
<reference evidence="7" key="1">
    <citation type="submission" date="2017-03" db="EMBL/GenBank/DDBJ databases">
        <authorList>
            <person name="Safronova V.I."/>
            <person name="Sazanova A.L."/>
            <person name="Chirak E.R."/>
        </authorList>
    </citation>
    <scope>NUCLEOTIDE SEQUENCE [LARGE SCALE GENOMIC DNA]</scope>
    <source>
        <strain evidence="7">Ach-343</strain>
    </source>
</reference>
<dbReference type="InterPro" id="IPR058163">
    <property type="entry name" value="LysR-type_TF_proteobact-type"/>
</dbReference>
<dbReference type="Pfam" id="PF03466">
    <property type="entry name" value="LysR_substrate"/>
    <property type="match status" value="1"/>
</dbReference>
<dbReference type="PANTHER" id="PTHR30537:SF26">
    <property type="entry name" value="GLYCINE CLEAVAGE SYSTEM TRANSCRIPTIONAL ACTIVATOR"/>
    <property type="match status" value="1"/>
</dbReference>
<dbReference type="SUPFAM" id="SSF46785">
    <property type="entry name" value="Winged helix' DNA-binding domain"/>
    <property type="match status" value="1"/>
</dbReference>
<dbReference type="Proteomes" id="UP000248616">
    <property type="component" value="Unassembled WGS sequence"/>
</dbReference>
<dbReference type="FunFam" id="1.10.10.10:FF:000038">
    <property type="entry name" value="Glycine cleavage system transcriptional activator"/>
    <property type="match status" value="1"/>
</dbReference>
<keyword evidence="2" id="KW-0805">Transcription regulation</keyword>
<dbReference type="GO" id="GO:0043565">
    <property type="term" value="F:sequence-specific DNA binding"/>
    <property type="evidence" value="ECO:0007669"/>
    <property type="project" value="TreeGrafter"/>
</dbReference>
<keyword evidence="7" id="KW-1185">Reference proteome</keyword>
<name>A0A2W7C9R3_9HYPH</name>
<dbReference type="AlphaFoldDB" id="A0A2W7C9R3"/>
<proteinExistence type="inferred from homology"/>
<evidence type="ECO:0000256" key="3">
    <source>
        <dbReference type="ARBA" id="ARBA00023125"/>
    </source>
</evidence>